<dbReference type="GO" id="GO:0007165">
    <property type="term" value="P:signal transduction"/>
    <property type="evidence" value="ECO:0007669"/>
    <property type="project" value="InterPro"/>
</dbReference>
<dbReference type="GO" id="GO:0005737">
    <property type="term" value="C:cytoplasm"/>
    <property type="evidence" value="ECO:0007669"/>
    <property type="project" value="TreeGrafter"/>
</dbReference>
<dbReference type="EC" id="2.7.11.-" evidence="6"/>
<dbReference type="PANTHER" id="PTHR24355:SF28">
    <property type="entry name" value="G PROTEIN-COUPLED RECEPTOR KINASE 2"/>
    <property type="match status" value="1"/>
</dbReference>
<name>A0A1I8FBT3_9PLAT</name>
<evidence type="ECO:0000259" key="7">
    <source>
        <dbReference type="PROSITE" id="PS50011"/>
    </source>
</evidence>
<keyword evidence="8" id="KW-1185">Reference proteome</keyword>
<dbReference type="InterPro" id="IPR000239">
    <property type="entry name" value="GPCR_kinase"/>
</dbReference>
<dbReference type="InterPro" id="IPR044926">
    <property type="entry name" value="RGS_subdomain_2"/>
</dbReference>
<evidence type="ECO:0000256" key="5">
    <source>
        <dbReference type="ARBA" id="ARBA00022840"/>
    </source>
</evidence>
<dbReference type="PROSITE" id="PS50011">
    <property type="entry name" value="PROTEIN_KINASE_DOM"/>
    <property type="match status" value="1"/>
</dbReference>
<evidence type="ECO:0000256" key="2">
    <source>
        <dbReference type="ARBA" id="ARBA00022679"/>
    </source>
</evidence>
<dbReference type="InterPro" id="IPR000719">
    <property type="entry name" value="Prot_kinase_dom"/>
</dbReference>
<dbReference type="Proteomes" id="UP000095280">
    <property type="component" value="Unplaced"/>
</dbReference>
<evidence type="ECO:0000313" key="8">
    <source>
        <dbReference type="Proteomes" id="UP000095280"/>
    </source>
</evidence>
<keyword evidence="1 6" id="KW-0723">Serine/threonine-protein kinase</keyword>
<accession>A0A1I8FBT3</accession>
<dbReference type="Gene3D" id="3.30.200.20">
    <property type="entry name" value="Phosphorylase Kinase, domain 1"/>
    <property type="match status" value="1"/>
</dbReference>
<dbReference type="Gene3D" id="1.10.167.10">
    <property type="entry name" value="Regulator of G-protein Signalling 4, domain 2"/>
    <property type="match status" value="2"/>
</dbReference>
<reference evidence="9" key="1">
    <citation type="submission" date="2016-11" db="UniProtKB">
        <authorList>
            <consortium name="WormBaseParasite"/>
        </authorList>
    </citation>
    <scope>IDENTIFICATION</scope>
</reference>
<evidence type="ECO:0000256" key="6">
    <source>
        <dbReference type="RuleBase" id="RU000308"/>
    </source>
</evidence>
<dbReference type="WBParaSite" id="maker-unitig_27051-snap-gene-0.2-mRNA-1">
    <property type="protein sequence ID" value="maker-unitig_27051-snap-gene-0.2-mRNA-1"/>
    <property type="gene ID" value="maker-unitig_27051-snap-gene-0.2"/>
</dbReference>
<proteinExistence type="inferred from homology"/>
<dbReference type="SMART" id="SM00220">
    <property type="entry name" value="S_TKc"/>
    <property type="match status" value="1"/>
</dbReference>
<keyword evidence="4 6" id="KW-0418">Kinase</keyword>
<dbReference type="GO" id="GO:0004703">
    <property type="term" value="F:G protein-coupled receptor kinase activity"/>
    <property type="evidence" value="ECO:0007669"/>
    <property type="project" value="InterPro"/>
</dbReference>
<evidence type="ECO:0000256" key="1">
    <source>
        <dbReference type="ARBA" id="ARBA00022527"/>
    </source>
</evidence>
<dbReference type="GO" id="GO:0009966">
    <property type="term" value="P:regulation of signal transduction"/>
    <property type="evidence" value="ECO:0007669"/>
    <property type="project" value="TreeGrafter"/>
</dbReference>
<dbReference type="AlphaFoldDB" id="A0A1I8FBT3"/>
<protein>
    <recommendedName>
        <fullName evidence="6">G protein-coupled receptor kinase</fullName>
        <ecNumber evidence="6">2.7.11.-</ecNumber>
    </recommendedName>
</protein>
<dbReference type="SUPFAM" id="SSF56112">
    <property type="entry name" value="Protein kinase-like (PK-like)"/>
    <property type="match status" value="1"/>
</dbReference>
<dbReference type="PANTHER" id="PTHR24355">
    <property type="entry name" value="G PROTEIN-COUPLED RECEPTOR KINASE/RIBOSOMAL PROTEIN S6 KINASE"/>
    <property type="match status" value="1"/>
</dbReference>
<organism evidence="8 9">
    <name type="scientific">Macrostomum lignano</name>
    <dbReference type="NCBI Taxonomy" id="282301"/>
    <lineage>
        <taxon>Eukaryota</taxon>
        <taxon>Metazoa</taxon>
        <taxon>Spiralia</taxon>
        <taxon>Lophotrochozoa</taxon>
        <taxon>Platyhelminthes</taxon>
        <taxon>Rhabditophora</taxon>
        <taxon>Macrostomorpha</taxon>
        <taxon>Macrostomida</taxon>
        <taxon>Macrostomidae</taxon>
        <taxon>Macrostomum</taxon>
    </lineage>
</organism>
<dbReference type="GO" id="GO:0005524">
    <property type="term" value="F:ATP binding"/>
    <property type="evidence" value="ECO:0007669"/>
    <property type="project" value="UniProtKB-KW"/>
</dbReference>
<dbReference type="PRINTS" id="PR00717">
    <property type="entry name" value="GPCRKINASE"/>
</dbReference>
<dbReference type="Pfam" id="PF00069">
    <property type="entry name" value="Pkinase"/>
    <property type="match status" value="1"/>
</dbReference>
<feature type="domain" description="Protein kinase" evidence="7">
    <location>
        <begin position="1"/>
        <end position="279"/>
    </location>
</feature>
<evidence type="ECO:0000256" key="3">
    <source>
        <dbReference type="ARBA" id="ARBA00022741"/>
    </source>
</evidence>
<evidence type="ECO:0000313" key="9">
    <source>
        <dbReference type="WBParaSite" id="maker-unitig_27051-snap-gene-0.2-mRNA-1"/>
    </source>
</evidence>
<keyword evidence="3 6" id="KW-0547">Nucleotide-binding</keyword>
<evidence type="ECO:0000256" key="4">
    <source>
        <dbReference type="ARBA" id="ARBA00022777"/>
    </source>
</evidence>
<dbReference type="InterPro" id="IPR011009">
    <property type="entry name" value="Kinase-like_dom_sf"/>
</dbReference>
<sequence>PLRAYLSGDPFQALSRQHRYLQWNWIEKQPVTKHTFRMYACLERRASAKFAPASCAARASSTRARSWRRSVLRKRGGEKMAINEKRKFCRRLIRDLCVCYALGKPGLRIRDQGCRCACAHIMNGGDLKFHIHNMTYSRSRRLTGQGRGSSGGFEEAKGPWHSVTCASRPWPGRGSGGGRLSERAKVGTVGYMAPEVVKGERYSFPVDWFGLGCIIYEMLCGQAPFRKRKSELNAKKSMRRVEDSADEGPDLLPGALLAKSPTTALAAGPAADLKSHAFLRTINWKRLEAGVETLRSVRPDPHAVYAKDAFNSMTRTRFFTVASTLVRSSIPFQQEIIETECFDDLDVYYNAEAAWLTR</sequence>
<comment type="similarity">
    <text evidence="6">Belongs to the protein kinase superfamily. AGC Ser/Thr protein kinase family. GPRK subfamily.</text>
</comment>
<dbReference type="Gene3D" id="1.10.510.10">
    <property type="entry name" value="Transferase(Phosphotransferase) domain 1"/>
    <property type="match status" value="2"/>
</dbReference>
<keyword evidence="2 6" id="KW-0808">Transferase</keyword>
<keyword evidence="5 6" id="KW-0067">ATP-binding</keyword>